<comment type="caution">
    <text evidence="1">The sequence shown here is derived from an EMBL/GenBank/DDBJ whole genome shotgun (WGS) entry which is preliminary data.</text>
</comment>
<protein>
    <submittedName>
        <fullName evidence="1">Uncharacterized protein</fullName>
    </submittedName>
</protein>
<evidence type="ECO:0000313" key="2">
    <source>
        <dbReference type="Proteomes" id="UP001261624"/>
    </source>
</evidence>
<evidence type="ECO:0000313" key="1">
    <source>
        <dbReference type="EMBL" id="MDT0690860.1"/>
    </source>
</evidence>
<dbReference type="EMBL" id="JAVRHM010000016">
    <property type="protein sequence ID" value="MDT0690860.1"/>
    <property type="molecule type" value="Genomic_DNA"/>
</dbReference>
<accession>A0ABU3E4E2</accession>
<reference evidence="1 2" key="1">
    <citation type="submission" date="2023-09" db="EMBL/GenBank/DDBJ databases">
        <authorList>
            <person name="Rey-Velasco X."/>
        </authorList>
    </citation>
    <scope>NUCLEOTIDE SEQUENCE [LARGE SCALE GENOMIC DNA]</scope>
    <source>
        <strain evidence="1 2">F188</strain>
    </source>
</reference>
<organism evidence="1 2">
    <name type="scientific">Autumnicola patrickiae</name>
    <dbReference type="NCBI Taxonomy" id="3075591"/>
    <lineage>
        <taxon>Bacteria</taxon>
        <taxon>Pseudomonadati</taxon>
        <taxon>Bacteroidota</taxon>
        <taxon>Flavobacteriia</taxon>
        <taxon>Flavobacteriales</taxon>
        <taxon>Flavobacteriaceae</taxon>
        <taxon>Autumnicola</taxon>
    </lineage>
</organism>
<gene>
    <name evidence="1" type="ORF">RM549_13765</name>
</gene>
<name>A0ABU3E4E2_9FLAO</name>
<dbReference type="Proteomes" id="UP001261624">
    <property type="component" value="Unassembled WGS sequence"/>
</dbReference>
<dbReference type="RefSeq" id="WP_311685809.1">
    <property type="nucleotide sequence ID" value="NZ_JAVRHM010000016.1"/>
</dbReference>
<proteinExistence type="predicted"/>
<sequence length="133" mass="15083">MRYFSRMIKAIRNSAFTKVLWGLMALYFLNISVDSADPFPEHISEDLSINDQESFIELVVEKILGYENAIEENDDNDSGENINKVPKLVFTVHPSIDNISIKAFSGKKKSAYSGYEAYLSSGFYQLDTPPPKF</sequence>
<keyword evidence="2" id="KW-1185">Reference proteome</keyword>